<evidence type="ECO:0000259" key="1">
    <source>
        <dbReference type="PROSITE" id="PS50097"/>
    </source>
</evidence>
<evidence type="ECO:0000313" key="3">
    <source>
        <dbReference type="Proteomes" id="UP000532311"/>
    </source>
</evidence>
<feature type="domain" description="BTB" evidence="1">
    <location>
        <begin position="246"/>
        <end position="313"/>
    </location>
</feature>
<protein>
    <submittedName>
        <fullName evidence="2">Kelch 8</fullName>
    </submittedName>
</protein>
<dbReference type="PROSITE" id="PS50097">
    <property type="entry name" value="BTB"/>
    <property type="match status" value="2"/>
</dbReference>
<dbReference type="InterPro" id="IPR000210">
    <property type="entry name" value="BTB/POZ_dom"/>
</dbReference>
<comment type="caution">
    <text evidence="2">The sequence shown here is derived from an EMBL/GenBank/DDBJ whole genome shotgun (WGS) entry which is preliminary data.</text>
</comment>
<name>A0A8H5YC62_9HYPO</name>
<sequence length="448" mass="50985">MDPKPIEAFGASLQEYYNNKCLSDVVIRCEGQEFAVHSLVIFCHSDYFKKQLTGPWKESQDKIIEITDFEANIVEAMLRFVYSFDYDVPPNTPPMIFHAKVYQIGDKYGIETLKKQALNNFKRVVESAEVTTEYASDLGDAVTTVYTTTPPKDRGLRDIVMNSSYWRLRQLITIESFKESLPMNGDFSTDLLKAITSRSGQGEIHTCSCYMCKTKFTMRIDSLADNASFFVPVIDENSYFNNTTLSDATIRCGGKDIAVHSLILYCHSEYFKKQLDGPWKESSDRVIDIADFDLTIVEAMTHFFYSFDYEAPADTSDMIFHAKIYQIADKYGIEALKKLSAIKYGTSIDAGWNMGSFPDAIQLAYTTTPPGDERLRTIAVEAVTERIGTLINQDAFCKMLSANSDLAINIIRRLHGESEKSREELQKCLQDKLWDEQRLSLGKPRRRP</sequence>
<dbReference type="Pfam" id="PF00651">
    <property type="entry name" value="BTB"/>
    <property type="match status" value="2"/>
</dbReference>
<dbReference type="EMBL" id="JAAQPF010000267">
    <property type="protein sequence ID" value="KAF5708580.1"/>
    <property type="molecule type" value="Genomic_DNA"/>
</dbReference>
<dbReference type="CDD" id="cd18186">
    <property type="entry name" value="BTB_POZ_ZBTB_KLHL-like"/>
    <property type="match status" value="2"/>
</dbReference>
<evidence type="ECO:0000313" key="2">
    <source>
        <dbReference type="EMBL" id="KAF5708580.1"/>
    </source>
</evidence>
<dbReference type="SMART" id="SM00225">
    <property type="entry name" value="BTB"/>
    <property type="match status" value="2"/>
</dbReference>
<dbReference type="SUPFAM" id="SSF54695">
    <property type="entry name" value="POZ domain"/>
    <property type="match status" value="2"/>
</dbReference>
<organism evidence="2 3">
    <name type="scientific">Fusarium globosum</name>
    <dbReference type="NCBI Taxonomy" id="78864"/>
    <lineage>
        <taxon>Eukaryota</taxon>
        <taxon>Fungi</taxon>
        <taxon>Dikarya</taxon>
        <taxon>Ascomycota</taxon>
        <taxon>Pezizomycotina</taxon>
        <taxon>Sordariomycetes</taxon>
        <taxon>Hypocreomycetidae</taxon>
        <taxon>Hypocreales</taxon>
        <taxon>Nectriaceae</taxon>
        <taxon>Fusarium</taxon>
        <taxon>Fusarium fujikuroi species complex</taxon>
    </lineage>
</organism>
<accession>A0A8H5YC62</accession>
<dbReference type="PANTHER" id="PTHR47843:SF5">
    <property type="entry name" value="BTB_POZ DOMAIN PROTEIN"/>
    <property type="match status" value="1"/>
</dbReference>
<dbReference type="AlphaFoldDB" id="A0A8H5YC62"/>
<reference evidence="2 3" key="1">
    <citation type="submission" date="2020-05" db="EMBL/GenBank/DDBJ databases">
        <title>Identification and distribution of gene clusters putatively required for synthesis of sphingolipid metabolism inhibitors in phylogenetically diverse species of the filamentous fungus Fusarium.</title>
        <authorList>
            <person name="Kim H.-S."/>
            <person name="Busman M."/>
            <person name="Brown D.W."/>
            <person name="Divon H."/>
            <person name="Uhlig S."/>
            <person name="Proctor R.H."/>
        </authorList>
    </citation>
    <scope>NUCLEOTIDE SEQUENCE [LARGE SCALE GENOMIC DNA]</scope>
    <source>
        <strain evidence="2 3">NRRL 26131</strain>
    </source>
</reference>
<dbReference type="InterPro" id="IPR011333">
    <property type="entry name" value="SKP1/BTB/POZ_sf"/>
</dbReference>
<dbReference type="PANTHER" id="PTHR47843">
    <property type="entry name" value="BTB DOMAIN-CONTAINING PROTEIN-RELATED"/>
    <property type="match status" value="1"/>
</dbReference>
<dbReference type="Proteomes" id="UP000532311">
    <property type="component" value="Unassembled WGS sequence"/>
</dbReference>
<proteinExistence type="predicted"/>
<feature type="domain" description="BTB" evidence="1">
    <location>
        <begin position="23"/>
        <end position="90"/>
    </location>
</feature>
<keyword evidence="3" id="KW-1185">Reference proteome</keyword>
<dbReference type="Gene3D" id="3.30.710.10">
    <property type="entry name" value="Potassium Channel Kv1.1, Chain A"/>
    <property type="match status" value="2"/>
</dbReference>
<gene>
    <name evidence="2" type="ORF">FGLOB1_6328</name>
</gene>